<proteinExistence type="predicted"/>
<keyword evidence="2" id="KW-1133">Transmembrane helix</keyword>
<sequence length="273" mass="27061">MSPRVVAASFVLLALSVTSLASAQTVPSEPPPPEAQTVEPLPPPATAAEPAPLPPAPVVATPSGDAGAIPTDDGAFARRMLRVIGEDARTVRLATGGGLVLTGVGSIAAGVLADASYHQSYGQVLWIGGIAVATSGLVSLFSSTPTEVFARNASTLSPRELEARWAAMAERSRTARKVGGVASVIVGGIAAGTGAALASGAGNLENDSKQAWSVALIAGGAAMLGGGLAAFLVESPLEHGYRAAYGTAAASPDVAVSVAPTTRGAAASLQMRF</sequence>
<accession>A0A0K1Q5A3</accession>
<reference evidence="4 5" key="1">
    <citation type="submission" date="2015-08" db="EMBL/GenBank/DDBJ databases">
        <authorList>
            <person name="Babu N.S."/>
            <person name="Beckwith C.J."/>
            <person name="Beseler K.G."/>
            <person name="Brison A."/>
            <person name="Carone J.V."/>
            <person name="Caskin T.P."/>
            <person name="Diamond M."/>
            <person name="Durham M.E."/>
            <person name="Foxe J.M."/>
            <person name="Go M."/>
            <person name="Henderson B.A."/>
            <person name="Jones I.B."/>
            <person name="McGettigan J.A."/>
            <person name="Micheletti S.J."/>
            <person name="Nasrallah M.E."/>
            <person name="Ortiz D."/>
            <person name="Piller C.R."/>
            <person name="Privatt S.R."/>
            <person name="Schneider S.L."/>
            <person name="Sharp S."/>
            <person name="Smith T.C."/>
            <person name="Stanton J.D."/>
            <person name="Ullery H.E."/>
            <person name="Wilson R.J."/>
            <person name="Serrano M.G."/>
            <person name="Buck G."/>
            <person name="Lee V."/>
            <person name="Wang Y."/>
            <person name="Carvalho R."/>
            <person name="Voegtly L."/>
            <person name="Shi R."/>
            <person name="Duckworth R."/>
            <person name="Johnson A."/>
            <person name="Loviza R."/>
            <person name="Walstead R."/>
            <person name="Shah Z."/>
            <person name="Kiflezghi M."/>
            <person name="Wade K."/>
            <person name="Ball S.L."/>
            <person name="Bradley K.W."/>
            <person name="Asai D.J."/>
            <person name="Bowman C.A."/>
            <person name="Russell D.A."/>
            <person name="Pope W.H."/>
            <person name="Jacobs-Sera D."/>
            <person name="Hendrix R.W."/>
            <person name="Hatfull G.F."/>
        </authorList>
    </citation>
    <scope>NUCLEOTIDE SEQUENCE [LARGE SCALE GENOMIC DNA]</scope>
    <source>
        <strain evidence="4 5">DSM 27648</strain>
    </source>
</reference>
<gene>
    <name evidence="4" type="ORF">AKJ09_07576</name>
</gene>
<dbReference type="KEGG" id="llu:AKJ09_07576"/>
<evidence type="ECO:0000256" key="3">
    <source>
        <dbReference type="SAM" id="SignalP"/>
    </source>
</evidence>
<feature type="compositionally biased region" description="Pro residues" evidence="1">
    <location>
        <begin position="28"/>
        <end position="57"/>
    </location>
</feature>
<evidence type="ECO:0000256" key="2">
    <source>
        <dbReference type="SAM" id="Phobius"/>
    </source>
</evidence>
<dbReference type="STRING" id="1391654.AKJ09_07576"/>
<dbReference type="AlphaFoldDB" id="A0A0K1Q5A3"/>
<dbReference type="RefSeq" id="WP_169928108.1">
    <property type="nucleotide sequence ID" value="NZ_CP012333.1"/>
</dbReference>
<feature type="signal peptide" evidence="3">
    <location>
        <begin position="1"/>
        <end position="23"/>
    </location>
</feature>
<dbReference type="Proteomes" id="UP000064967">
    <property type="component" value="Chromosome"/>
</dbReference>
<feature type="transmembrane region" description="Helical" evidence="2">
    <location>
        <begin position="178"/>
        <end position="199"/>
    </location>
</feature>
<evidence type="ECO:0000256" key="1">
    <source>
        <dbReference type="SAM" id="MobiDB-lite"/>
    </source>
</evidence>
<evidence type="ECO:0000313" key="4">
    <source>
        <dbReference type="EMBL" id="AKV00913.1"/>
    </source>
</evidence>
<feature type="transmembrane region" description="Helical" evidence="2">
    <location>
        <begin position="124"/>
        <end position="142"/>
    </location>
</feature>
<name>A0A0K1Q5A3_9BACT</name>
<feature type="chain" id="PRO_5005466612" evidence="3">
    <location>
        <begin position="24"/>
        <end position="273"/>
    </location>
</feature>
<keyword evidence="2" id="KW-0472">Membrane</keyword>
<feature type="transmembrane region" description="Helical" evidence="2">
    <location>
        <begin position="211"/>
        <end position="233"/>
    </location>
</feature>
<keyword evidence="3" id="KW-0732">Signal</keyword>
<evidence type="ECO:0000313" key="5">
    <source>
        <dbReference type="Proteomes" id="UP000064967"/>
    </source>
</evidence>
<protein>
    <submittedName>
        <fullName evidence="4">Uncharacterized protein</fullName>
    </submittedName>
</protein>
<organism evidence="4 5">
    <name type="scientific">Labilithrix luteola</name>
    <dbReference type="NCBI Taxonomy" id="1391654"/>
    <lineage>
        <taxon>Bacteria</taxon>
        <taxon>Pseudomonadati</taxon>
        <taxon>Myxococcota</taxon>
        <taxon>Polyangia</taxon>
        <taxon>Polyangiales</taxon>
        <taxon>Labilitrichaceae</taxon>
        <taxon>Labilithrix</taxon>
    </lineage>
</organism>
<keyword evidence="5" id="KW-1185">Reference proteome</keyword>
<feature type="region of interest" description="Disordered" evidence="1">
    <location>
        <begin position="23"/>
        <end position="69"/>
    </location>
</feature>
<dbReference type="EMBL" id="CP012333">
    <property type="protein sequence ID" value="AKV00913.1"/>
    <property type="molecule type" value="Genomic_DNA"/>
</dbReference>
<keyword evidence="2" id="KW-0812">Transmembrane</keyword>